<dbReference type="SUPFAM" id="SSF53335">
    <property type="entry name" value="S-adenosyl-L-methionine-dependent methyltransferases"/>
    <property type="match status" value="1"/>
</dbReference>
<dbReference type="PANTHER" id="PTHR40036">
    <property type="entry name" value="MACROCIN O-METHYLTRANSFERASE"/>
    <property type="match status" value="1"/>
</dbReference>
<gene>
    <name evidence="1" type="ORF">BDD14_4815</name>
</gene>
<keyword evidence="1" id="KW-0489">Methyltransferase</keyword>
<organism evidence="1 2">
    <name type="scientific">Edaphobacter modestus</name>
    <dbReference type="NCBI Taxonomy" id="388466"/>
    <lineage>
        <taxon>Bacteria</taxon>
        <taxon>Pseudomonadati</taxon>
        <taxon>Acidobacteriota</taxon>
        <taxon>Terriglobia</taxon>
        <taxon>Terriglobales</taxon>
        <taxon>Acidobacteriaceae</taxon>
        <taxon>Edaphobacter</taxon>
    </lineage>
</organism>
<accession>A0A4Q7Z042</accession>
<sequence length="553" mass="62524">MADYLISIIRPSGYIHSSCFQEVAETLHFALKALGHRAAVIENIVDRQATNIILGAHLLSEAEMKTLPEGTVIYNLEQLGASHLSEAYRRLAERHTIWDYSPVNLERWKEAGCLYPPRLVEIGYAPELRRIVSQAEQDIDVLFYGSVNEHRRKILLQLEQAGINVHCAFGVYGRERDALIARARVVLNLHYYETNLFEIVRVSYLLANSKAVVSEPSPDMGTYADAVAVFPAEKIVAGCLELVRDERRRRELEQRGFVHFSQRSAVRILAEVLPQPANHEQSLQELYLDLVQRCLINVIYEDPNQDRWSPHEYRNELRQLGRDWPSQAHSMIGNARMTNLRRIAEYVLEQKIPGDFIETGVWRGGACIMMRAVLKAYGVTDRRVWAADSFCGLPKPSPDVAADCGDMHHTFSELAISREQVQANFMKYGLLDDQVGFLEGWFSETLPSAPIEELAILRLDGDMYESTMDALVHLYDKVSPGGFVIVDDYGAVPGCRKAVEDFREGRKIGSPIQEIDGYGVFWQKMGAASGVLPRPEWKGFELCSNADSYDETA</sequence>
<dbReference type="InterPro" id="IPR008884">
    <property type="entry name" value="TylF_MeTrfase"/>
</dbReference>
<comment type="caution">
    <text evidence="1">The sequence shown here is derived from an EMBL/GenBank/DDBJ whole genome shotgun (WGS) entry which is preliminary data.</text>
</comment>
<dbReference type="PANTHER" id="PTHR40036:SF1">
    <property type="entry name" value="MACROCIN O-METHYLTRANSFERASE"/>
    <property type="match status" value="1"/>
</dbReference>
<dbReference type="Proteomes" id="UP000292958">
    <property type="component" value="Unassembled WGS sequence"/>
</dbReference>
<keyword evidence="1" id="KW-0808">Transferase</keyword>
<proteinExistence type="predicted"/>
<evidence type="ECO:0000313" key="2">
    <source>
        <dbReference type="Proteomes" id="UP000292958"/>
    </source>
</evidence>
<dbReference type="GO" id="GO:0032259">
    <property type="term" value="P:methylation"/>
    <property type="evidence" value="ECO:0007669"/>
    <property type="project" value="UniProtKB-KW"/>
</dbReference>
<keyword evidence="2" id="KW-1185">Reference proteome</keyword>
<dbReference type="AlphaFoldDB" id="A0A4Q7Z042"/>
<evidence type="ECO:0000313" key="1">
    <source>
        <dbReference type="EMBL" id="RZU43184.1"/>
    </source>
</evidence>
<dbReference type="GO" id="GO:0008168">
    <property type="term" value="F:methyltransferase activity"/>
    <property type="evidence" value="ECO:0007669"/>
    <property type="project" value="UniProtKB-KW"/>
</dbReference>
<dbReference type="Pfam" id="PF05711">
    <property type="entry name" value="TylF"/>
    <property type="match status" value="1"/>
</dbReference>
<reference evidence="1 2" key="1">
    <citation type="submission" date="2019-02" db="EMBL/GenBank/DDBJ databases">
        <title>Genomic Encyclopedia of Archaeal and Bacterial Type Strains, Phase II (KMG-II): from individual species to whole genera.</title>
        <authorList>
            <person name="Goeker M."/>
        </authorList>
    </citation>
    <scope>NUCLEOTIDE SEQUENCE [LARGE SCALE GENOMIC DNA]</scope>
    <source>
        <strain evidence="1 2">DSM 18101</strain>
    </source>
</reference>
<protein>
    <submittedName>
        <fullName evidence="1">Macrocin-O-methyltransferase TylF</fullName>
    </submittedName>
</protein>
<name>A0A4Q7Z042_9BACT</name>
<dbReference type="InterPro" id="IPR029063">
    <property type="entry name" value="SAM-dependent_MTases_sf"/>
</dbReference>
<dbReference type="EMBL" id="SHKW01000001">
    <property type="protein sequence ID" value="RZU43184.1"/>
    <property type="molecule type" value="Genomic_DNA"/>
</dbReference>
<dbReference type="RefSeq" id="WP_207231804.1">
    <property type="nucleotide sequence ID" value="NZ_SHKW01000001.1"/>
</dbReference>
<dbReference type="Gene3D" id="3.40.50.150">
    <property type="entry name" value="Vaccinia Virus protein VP39"/>
    <property type="match status" value="1"/>
</dbReference>